<keyword evidence="8" id="KW-1185">Reference proteome</keyword>
<dbReference type="GO" id="GO:0020037">
    <property type="term" value="F:heme binding"/>
    <property type="evidence" value="ECO:0007669"/>
    <property type="project" value="InterPro"/>
</dbReference>
<organism evidence="7 8">
    <name type="scientific">Kaistia soli DSM 19436</name>
    <dbReference type="NCBI Taxonomy" id="1122133"/>
    <lineage>
        <taxon>Bacteria</taxon>
        <taxon>Pseudomonadati</taxon>
        <taxon>Pseudomonadota</taxon>
        <taxon>Alphaproteobacteria</taxon>
        <taxon>Hyphomicrobiales</taxon>
        <taxon>Kaistiaceae</taxon>
        <taxon>Kaistia</taxon>
    </lineage>
</organism>
<dbReference type="InterPro" id="IPR051459">
    <property type="entry name" value="Cytochrome_c-type_DH"/>
</dbReference>
<dbReference type="GO" id="GO:0046872">
    <property type="term" value="F:metal ion binding"/>
    <property type="evidence" value="ECO:0007669"/>
    <property type="project" value="UniProtKB-KW"/>
</dbReference>
<dbReference type="EMBL" id="FQUP01000001">
    <property type="protein sequence ID" value="SHE74302.1"/>
    <property type="molecule type" value="Genomic_DNA"/>
</dbReference>
<gene>
    <name evidence="7" type="ORF">SAMN02745157_0834</name>
</gene>
<feature type="chain" id="PRO_5011979401" evidence="5">
    <location>
        <begin position="26"/>
        <end position="300"/>
    </location>
</feature>
<protein>
    <submittedName>
        <fullName evidence="7">Cytochrome c, mono-and diheme variants</fullName>
    </submittedName>
</protein>
<keyword evidence="5" id="KW-0732">Signal</keyword>
<evidence type="ECO:0000313" key="7">
    <source>
        <dbReference type="EMBL" id="SHE74302.1"/>
    </source>
</evidence>
<sequence>MRHATLLSSFVAGLTLAFVGGSAAADDPLVARGAYLVNGPVACGSCHTPLGPDFRPIMDKTLAGGFHFDEPAFNAYSANITPDKETGIGGWTDEEIIHAIREGAQKDGRIIFPPMPVPTYNNMSDDDVKAIVAYLRTVKPVKNAVPMARYNIPQQAMPPAKGLPAPPKSDKVAYGGYIVNALGHCFECHTTPGPQGAPDFAGHLGAGGFEITLGPSMSVRTANITPDKETGIGTWTDAQIARAITEGIGEDGHRLAPPMAYDYYKNMTADDVDAVVAYLRTIPPINNKVERTAFQQKAFP</sequence>
<keyword evidence="3 4" id="KW-0408">Iron</keyword>
<evidence type="ECO:0000259" key="6">
    <source>
        <dbReference type="PROSITE" id="PS51007"/>
    </source>
</evidence>
<proteinExistence type="predicted"/>
<dbReference type="RefSeq" id="WP_073051493.1">
    <property type="nucleotide sequence ID" value="NZ_FQUP01000001.1"/>
</dbReference>
<dbReference type="Proteomes" id="UP000184485">
    <property type="component" value="Unassembled WGS sequence"/>
</dbReference>
<dbReference type="Gene3D" id="1.10.760.10">
    <property type="entry name" value="Cytochrome c-like domain"/>
    <property type="match status" value="2"/>
</dbReference>
<dbReference type="PANTHER" id="PTHR35008:SF8">
    <property type="entry name" value="ALCOHOL DEHYDROGENASE CYTOCHROME C SUBUNIT"/>
    <property type="match status" value="1"/>
</dbReference>
<evidence type="ECO:0000313" key="8">
    <source>
        <dbReference type="Proteomes" id="UP000184485"/>
    </source>
</evidence>
<dbReference type="AlphaFoldDB" id="A0A1M4W006"/>
<keyword evidence="2 4" id="KW-0479">Metal-binding</keyword>
<feature type="signal peptide" evidence="5">
    <location>
        <begin position="1"/>
        <end position="25"/>
    </location>
</feature>
<dbReference type="PROSITE" id="PS51007">
    <property type="entry name" value="CYTC"/>
    <property type="match status" value="2"/>
</dbReference>
<name>A0A1M4W006_9HYPH</name>
<keyword evidence="1 4" id="KW-0349">Heme</keyword>
<dbReference type="OrthoDB" id="9811281at2"/>
<dbReference type="InterPro" id="IPR009056">
    <property type="entry name" value="Cyt_c-like_dom"/>
</dbReference>
<evidence type="ECO:0000256" key="3">
    <source>
        <dbReference type="ARBA" id="ARBA00023004"/>
    </source>
</evidence>
<dbReference type="SUPFAM" id="SSF46626">
    <property type="entry name" value="Cytochrome c"/>
    <property type="match status" value="2"/>
</dbReference>
<dbReference type="Pfam" id="PF00034">
    <property type="entry name" value="Cytochrom_C"/>
    <property type="match status" value="2"/>
</dbReference>
<feature type="domain" description="Cytochrome c" evidence="6">
    <location>
        <begin position="28"/>
        <end position="139"/>
    </location>
</feature>
<evidence type="ECO:0000256" key="4">
    <source>
        <dbReference type="PROSITE-ProRule" id="PRU00433"/>
    </source>
</evidence>
<dbReference type="GO" id="GO:0009055">
    <property type="term" value="F:electron transfer activity"/>
    <property type="evidence" value="ECO:0007669"/>
    <property type="project" value="InterPro"/>
</dbReference>
<dbReference type="InterPro" id="IPR036909">
    <property type="entry name" value="Cyt_c-like_dom_sf"/>
</dbReference>
<evidence type="ECO:0000256" key="2">
    <source>
        <dbReference type="ARBA" id="ARBA00022723"/>
    </source>
</evidence>
<dbReference type="PANTHER" id="PTHR35008">
    <property type="entry name" value="BLL4482 PROTEIN-RELATED"/>
    <property type="match status" value="1"/>
</dbReference>
<accession>A0A1M4W006</accession>
<dbReference type="STRING" id="1122133.SAMN02745157_0834"/>
<evidence type="ECO:0000256" key="1">
    <source>
        <dbReference type="ARBA" id="ARBA00022617"/>
    </source>
</evidence>
<evidence type="ECO:0000256" key="5">
    <source>
        <dbReference type="SAM" id="SignalP"/>
    </source>
</evidence>
<reference evidence="7 8" key="1">
    <citation type="submission" date="2016-11" db="EMBL/GenBank/DDBJ databases">
        <authorList>
            <person name="Jaros S."/>
            <person name="Januszkiewicz K."/>
            <person name="Wedrychowicz H."/>
        </authorList>
    </citation>
    <scope>NUCLEOTIDE SEQUENCE [LARGE SCALE GENOMIC DNA]</scope>
    <source>
        <strain evidence="7 8">DSM 19436</strain>
    </source>
</reference>
<feature type="domain" description="Cytochrome c" evidence="6">
    <location>
        <begin position="170"/>
        <end position="283"/>
    </location>
</feature>